<keyword evidence="12" id="KW-0812">Transmembrane</keyword>
<keyword evidence="5" id="KW-0597">Phosphoprotein</keyword>
<feature type="domain" description="HAMP" evidence="14">
    <location>
        <begin position="189"/>
        <end position="242"/>
    </location>
</feature>
<keyword evidence="11 12" id="KW-0472">Membrane</keyword>
<comment type="catalytic activity">
    <reaction evidence="1">
        <text>ATP + protein L-histidine = ADP + protein N-phospho-L-histidine.</text>
        <dbReference type="EC" id="2.7.13.3"/>
    </reaction>
</comment>
<dbReference type="PRINTS" id="PR00344">
    <property type="entry name" value="BCTRLSENSOR"/>
</dbReference>
<dbReference type="Pfam" id="PF02518">
    <property type="entry name" value="HATPase_c"/>
    <property type="match status" value="1"/>
</dbReference>
<dbReference type="SUPFAM" id="SSF47384">
    <property type="entry name" value="Homodimeric domain of signal transducing histidine kinase"/>
    <property type="match status" value="1"/>
</dbReference>
<reference evidence="15 18" key="2">
    <citation type="submission" date="2019-07" db="EMBL/GenBank/DDBJ databases">
        <title>Whole genome shotgun sequence of Halolactibacillus miurensis NBRC 100873.</title>
        <authorList>
            <person name="Hosoyama A."/>
            <person name="Uohara A."/>
            <person name="Ohji S."/>
            <person name="Ichikawa N."/>
        </authorList>
    </citation>
    <scope>NUCLEOTIDE SEQUENCE [LARGE SCALE GENOMIC DNA]</scope>
    <source>
        <strain evidence="15 18">NBRC 100873</strain>
    </source>
</reference>
<dbReference type="PANTHER" id="PTHR44936">
    <property type="entry name" value="SENSOR PROTEIN CREC"/>
    <property type="match status" value="1"/>
</dbReference>
<name>A0A1I6P918_9BACI</name>
<proteinExistence type="predicted"/>
<dbReference type="Pfam" id="PF00512">
    <property type="entry name" value="HisKA"/>
    <property type="match status" value="1"/>
</dbReference>
<evidence type="ECO:0000256" key="5">
    <source>
        <dbReference type="ARBA" id="ARBA00022553"/>
    </source>
</evidence>
<dbReference type="CDD" id="cd00082">
    <property type="entry name" value="HisKA"/>
    <property type="match status" value="1"/>
</dbReference>
<dbReference type="InterPro" id="IPR003594">
    <property type="entry name" value="HATPase_dom"/>
</dbReference>
<dbReference type="SUPFAM" id="SSF55874">
    <property type="entry name" value="ATPase domain of HSP90 chaperone/DNA topoisomerase II/histidine kinase"/>
    <property type="match status" value="1"/>
</dbReference>
<evidence type="ECO:0000256" key="1">
    <source>
        <dbReference type="ARBA" id="ARBA00000085"/>
    </source>
</evidence>
<dbReference type="Proteomes" id="UP000199139">
    <property type="component" value="Unassembled WGS sequence"/>
</dbReference>
<dbReference type="InterPro" id="IPR036890">
    <property type="entry name" value="HATPase_C_sf"/>
</dbReference>
<dbReference type="PANTHER" id="PTHR44936:SF10">
    <property type="entry name" value="SENSOR PROTEIN RSTB"/>
    <property type="match status" value="1"/>
</dbReference>
<evidence type="ECO:0000256" key="2">
    <source>
        <dbReference type="ARBA" id="ARBA00004651"/>
    </source>
</evidence>
<dbReference type="EC" id="2.7.13.3" evidence="3"/>
<evidence type="ECO:0000256" key="10">
    <source>
        <dbReference type="ARBA" id="ARBA00023012"/>
    </source>
</evidence>
<evidence type="ECO:0000313" key="15">
    <source>
        <dbReference type="EMBL" id="GEM03046.1"/>
    </source>
</evidence>
<evidence type="ECO:0000313" key="16">
    <source>
        <dbReference type="EMBL" id="SFS36620.1"/>
    </source>
</evidence>
<dbReference type="Pfam" id="PF00672">
    <property type="entry name" value="HAMP"/>
    <property type="match status" value="1"/>
</dbReference>
<dbReference type="EMBL" id="FPAI01000001">
    <property type="protein sequence ID" value="SFS36620.1"/>
    <property type="molecule type" value="Genomic_DNA"/>
</dbReference>
<sequence>MSKMNKVKPSLNQVFITRYLLALIAGLLVIMLVFVIWIRETTKDNRLDLMAVMAESTANRVVNNRSDSDDANRLNEPPQFEQLNPRPITVITTIIGEVIQTDPPFVSPSPSLSESELASDETVFEKLIDDTTYYLVTAPIENEDVRYGYVVLMSKRSDLMAVDQEYVQLFFMLVALGFIGFITIFIMTKRLTKPITAVSQAAKQIEAGDYQIHLPEGAREREIDELMRGFNQMAHKLDQLESLRTELLAGVTHELKTPVTSISGLLQAIDSGVVQEAEAKTFIKLSLSETAKLKQMVKDLLNFNQFSLDAVKVSLQELELGTLLAGVIERFNLIPEVTSKGQLNLKVTSPINLQTDPVRVEQIMTNLLQNANQATDGNQMISVTVTEATTTYIIEVSDQGQGIEQQDIPYIFERFYRGENKKYTTRGLGLGLSLSKMMAQALGGDLVLVETSESGTTFRLTLPKESE</sequence>
<dbReference type="Proteomes" id="UP000321773">
    <property type="component" value="Unassembled WGS sequence"/>
</dbReference>
<evidence type="ECO:0000256" key="7">
    <source>
        <dbReference type="ARBA" id="ARBA00022741"/>
    </source>
</evidence>
<dbReference type="SUPFAM" id="SSF158472">
    <property type="entry name" value="HAMP domain-like"/>
    <property type="match status" value="1"/>
</dbReference>
<dbReference type="RefSeq" id="WP_062319602.1">
    <property type="nucleotide sequence ID" value="NZ_BJWJ01000001.1"/>
</dbReference>
<dbReference type="GO" id="GO:0005886">
    <property type="term" value="C:plasma membrane"/>
    <property type="evidence" value="ECO:0007669"/>
    <property type="project" value="UniProtKB-SubCell"/>
</dbReference>
<dbReference type="InterPro" id="IPR003661">
    <property type="entry name" value="HisK_dim/P_dom"/>
</dbReference>
<dbReference type="CDD" id="cd06225">
    <property type="entry name" value="HAMP"/>
    <property type="match status" value="1"/>
</dbReference>
<dbReference type="EMBL" id="BJWJ01000001">
    <property type="protein sequence ID" value="GEM03046.1"/>
    <property type="molecule type" value="Genomic_DNA"/>
</dbReference>
<evidence type="ECO:0000313" key="18">
    <source>
        <dbReference type="Proteomes" id="UP000321773"/>
    </source>
</evidence>
<dbReference type="PROSITE" id="PS50885">
    <property type="entry name" value="HAMP"/>
    <property type="match status" value="1"/>
</dbReference>
<dbReference type="GO" id="GO:0000155">
    <property type="term" value="F:phosphorelay sensor kinase activity"/>
    <property type="evidence" value="ECO:0007669"/>
    <property type="project" value="InterPro"/>
</dbReference>
<dbReference type="CDD" id="cd00075">
    <property type="entry name" value="HATPase"/>
    <property type="match status" value="1"/>
</dbReference>
<evidence type="ECO:0000256" key="4">
    <source>
        <dbReference type="ARBA" id="ARBA00022475"/>
    </source>
</evidence>
<evidence type="ECO:0000256" key="8">
    <source>
        <dbReference type="ARBA" id="ARBA00022777"/>
    </source>
</evidence>
<reference evidence="16 17" key="1">
    <citation type="submission" date="2016-10" db="EMBL/GenBank/DDBJ databases">
        <authorList>
            <person name="de Groot N.N."/>
        </authorList>
    </citation>
    <scope>NUCLEOTIDE SEQUENCE [LARGE SCALE GENOMIC DNA]</scope>
    <source>
        <strain evidence="16 17">DSM 17074</strain>
    </source>
</reference>
<dbReference type="AlphaFoldDB" id="A0A1I6P918"/>
<evidence type="ECO:0000256" key="3">
    <source>
        <dbReference type="ARBA" id="ARBA00012438"/>
    </source>
</evidence>
<dbReference type="GO" id="GO:0005524">
    <property type="term" value="F:ATP binding"/>
    <property type="evidence" value="ECO:0007669"/>
    <property type="project" value="UniProtKB-KW"/>
</dbReference>
<evidence type="ECO:0000259" key="14">
    <source>
        <dbReference type="PROSITE" id="PS50885"/>
    </source>
</evidence>
<accession>A0A1I6P918</accession>
<dbReference type="Gene3D" id="6.10.340.10">
    <property type="match status" value="1"/>
</dbReference>
<dbReference type="PROSITE" id="PS50109">
    <property type="entry name" value="HIS_KIN"/>
    <property type="match status" value="1"/>
</dbReference>
<feature type="transmembrane region" description="Helical" evidence="12">
    <location>
        <begin position="20"/>
        <end position="38"/>
    </location>
</feature>
<dbReference type="STRING" id="306541.SAMN05421668_101276"/>
<dbReference type="OrthoDB" id="9813151at2"/>
<dbReference type="SMART" id="SM00387">
    <property type="entry name" value="HATPase_c"/>
    <property type="match status" value="1"/>
</dbReference>
<dbReference type="InterPro" id="IPR005467">
    <property type="entry name" value="His_kinase_dom"/>
</dbReference>
<keyword evidence="4" id="KW-1003">Cell membrane</keyword>
<protein>
    <recommendedName>
        <fullName evidence="3">histidine kinase</fullName>
        <ecNumber evidence="3">2.7.13.3</ecNumber>
    </recommendedName>
</protein>
<keyword evidence="10" id="KW-0902">Two-component regulatory system</keyword>
<evidence type="ECO:0000256" key="9">
    <source>
        <dbReference type="ARBA" id="ARBA00022840"/>
    </source>
</evidence>
<dbReference type="SMART" id="SM00304">
    <property type="entry name" value="HAMP"/>
    <property type="match status" value="1"/>
</dbReference>
<keyword evidence="9" id="KW-0067">ATP-binding</keyword>
<organism evidence="16 17">
    <name type="scientific">Halolactibacillus miurensis</name>
    <dbReference type="NCBI Taxonomy" id="306541"/>
    <lineage>
        <taxon>Bacteria</taxon>
        <taxon>Bacillati</taxon>
        <taxon>Bacillota</taxon>
        <taxon>Bacilli</taxon>
        <taxon>Bacillales</taxon>
        <taxon>Bacillaceae</taxon>
        <taxon>Halolactibacillus</taxon>
    </lineage>
</organism>
<feature type="transmembrane region" description="Helical" evidence="12">
    <location>
        <begin position="166"/>
        <end position="187"/>
    </location>
</feature>
<keyword evidence="7" id="KW-0547">Nucleotide-binding</keyword>
<evidence type="ECO:0000259" key="13">
    <source>
        <dbReference type="PROSITE" id="PS50109"/>
    </source>
</evidence>
<dbReference type="Gene3D" id="3.30.565.10">
    <property type="entry name" value="Histidine kinase-like ATPase, C-terminal domain"/>
    <property type="match status" value="1"/>
</dbReference>
<dbReference type="InterPro" id="IPR004358">
    <property type="entry name" value="Sig_transdc_His_kin-like_C"/>
</dbReference>
<keyword evidence="18" id="KW-1185">Reference proteome</keyword>
<keyword evidence="8 16" id="KW-0418">Kinase</keyword>
<evidence type="ECO:0000256" key="11">
    <source>
        <dbReference type="ARBA" id="ARBA00023136"/>
    </source>
</evidence>
<evidence type="ECO:0000313" key="17">
    <source>
        <dbReference type="Proteomes" id="UP000199139"/>
    </source>
</evidence>
<dbReference type="SMART" id="SM00388">
    <property type="entry name" value="HisKA"/>
    <property type="match status" value="1"/>
</dbReference>
<dbReference type="InterPro" id="IPR050980">
    <property type="entry name" value="2C_sensor_his_kinase"/>
</dbReference>
<dbReference type="Gene3D" id="1.10.287.130">
    <property type="match status" value="1"/>
</dbReference>
<comment type="subcellular location">
    <subcellularLocation>
        <location evidence="2">Cell membrane</location>
        <topology evidence="2">Multi-pass membrane protein</topology>
    </subcellularLocation>
</comment>
<keyword evidence="12" id="KW-1133">Transmembrane helix</keyword>
<keyword evidence="6" id="KW-0808">Transferase</keyword>
<evidence type="ECO:0000256" key="6">
    <source>
        <dbReference type="ARBA" id="ARBA00022679"/>
    </source>
</evidence>
<feature type="domain" description="Histidine kinase" evidence="13">
    <location>
        <begin position="250"/>
        <end position="466"/>
    </location>
</feature>
<evidence type="ECO:0000256" key="12">
    <source>
        <dbReference type="SAM" id="Phobius"/>
    </source>
</evidence>
<dbReference type="InterPro" id="IPR036097">
    <property type="entry name" value="HisK_dim/P_sf"/>
</dbReference>
<dbReference type="InterPro" id="IPR003660">
    <property type="entry name" value="HAMP_dom"/>
</dbReference>
<gene>
    <name evidence="15" type="ORF">HMI01_00340</name>
    <name evidence="16" type="ORF">SAMN05421668_101276</name>
</gene>